<comment type="caution">
    <text evidence="2">The sequence shown here is derived from an EMBL/GenBank/DDBJ whole genome shotgun (WGS) entry which is preliminary data.</text>
</comment>
<dbReference type="STRING" id="1895771.BGO89_09625"/>
<name>A0A1M3KWE3_9BACT</name>
<gene>
    <name evidence="2" type="ORF">BGO89_09625</name>
</gene>
<organism evidence="2 3">
    <name type="scientific">Candidatus Kapaibacterium thiocyanatum</name>
    <dbReference type="NCBI Taxonomy" id="1895771"/>
    <lineage>
        <taxon>Bacteria</taxon>
        <taxon>Pseudomonadati</taxon>
        <taxon>Candidatus Kapaibacteriota</taxon>
        <taxon>Candidatus Kapaibacteriia</taxon>
        <taxon>Candidatus Kapaibacteriales</taxon>
        <taxon>Candidatus Kapaibacteriaceae</taxon>
        <taxon>Candidatus Kapaibacterium</taxon>
    </lineage>
</organism>
<reference evidence="2 3" key="1">
    <citation type="submission" date="2016-09" db="EMBL/GenBank/DDBJ databases">
        <title>Genome-resolved meta-omics ties microbial dynamics to process performance in biotechnology for thiocyanate degradation.</title>
        <authorList>
            <person name="Kantor R.S."/>
            <person name="Huddy R.J."/>
            <person name="Iyer R."/>
            <person name="Thomas B.C."/>
            <person name="Brown C.T."/>
            <person name="Anantharaman K."/>
            <person name="Tringe S."/>
            <person name="Hettich R.L."/>
            <person name="Harrison S.T."/>
            <person name="Banfield J.F."/>
        </authorList>
    </citation>
    <scope>NUCLEOTIDE SEQUENCE [LARGE SCALE GENOMIC DNA]</scope>
    <source>
        <strain evidence="2">59-99</strain>
    </source>
</reference>
<dbReference type="Proteomes" id="UP000184233">
    <property type="component" value="Unassembled WGS sequence"/>
</dbReference>
<accession>A0A1M3KWE3</accession>
<evidence type="ECO:0000256" key="1">
    <source>
        <dbReference type="SAM" id="MobiDB-lite"/>
    </source>
</evidence>
<dbReference type="EMBL" id="MKVH01000024">
    <property type="protein sequence ID" value="OJX56781.1"/>
    <property type="molecule type" value="Genomic_DNA"/>
</dbReference>
<feature type="region of interest" description="Disordered" evidence="1">
    <location>
        <begin position="82"/>
        <end position="106"/>
    </location>
</feature>
<evidence type="ECO:0000313" key="3">
    <source>
        <dbReference type="Proteomes" id="UP000184233"/>
    </source>
</evidence>
<dbReference type="AlphaFoldDB" id="A0A1M3KWE3"/>
<protein>
    <submittedName>
        <fullName evidence="2">Uncharacterized protein</fullName>
    </submittedName>
</protein>
<sequence length="106" mass="11616">MLAEWGNYNAKFKGILQGIYEDGAGPDERSAAEGAMKTAIENNYILTSDAIQFTLNELAKAGSGTWFREIIEMARGHRHRPVGAGEYIGDCQGQRIKSRPSGPELD</sequence>
<proteinExistence type="predicted"/>
<evidence type="ECO:0000313" key="2">
    <source>
        <dbReference type="EMBL" id="OJX56781.1"/>
    </source>
</evidence>